<proteinExistence type="predicted"/>
<dbReference type="PRINTS" id="PR00111">
    <property type="entry name" value="ABHYDROLASE"/>
</dbReference>
<name>A0ABN0SP08_9MICO</name>
<comment type="caution">
    <text evidence="1">The sequence shown here is derived from an EMBL/GenBank/DDBJ whole genome shotgun (WGS) entry which is preliminary data.</text>
</comment>
<dbReference type="Gene3D" id="3.40.50.1820">
    <property type="entry name" value="alpha/beta hydrolase"/>
    <property type="match status" value="1"/>
</dbReference>
<reference evidence="1 2" key="1">
    <citation type="submission" date="2024-01" db="EMBL/GenBank/DDBJ databases">
        <title>Characterization of antibiotic resistant novel bacterial strains and their environmental applications.</title>
        <authorList>
            <person name="Manzoor S."/>
            <person name="Abbas S."/>
            <person name="Arshad M."/>
            <person name="Ahmed I."/>
        </authorList>
    </citation>
    <scope>NUCLEOTIDE SEQUENCE [LARGE SCALE GENOMIC DNA]</scope>
    <source>
        <strain evidence="1 2">NCCP-602</strain>
    </source>
</reference>
<evidence type="ECO:0000313" key="2">
    <source>
        <dbReference type="Proteomes" id="UP001498238"/>
    </source>
</evidence>
<dbReference type="EMBL" id="BAAAAF010000007">
    <property type="protein sequence ID" value="GAA0036118.1"/>
    <property type="molecule type" value="Genomic_DNA"/>
</dbReference>
<gene>
    <name evidence="1" type="ORF">NCCP602_20790</name>
</gene>
<keyword evidence="2" id="KW-1185">Reference proteome</keyword>
<protein>
    <submittedName>
        <fullName evidence="1">Alpha/beta hydrolase</fullName>
    </submittedName>
</protein>
<dbReference type="PANTHER" id="PTHR45763">
    <property type="entry name" value="HYDROLASE, ALPHA/BETA FOLD FAMILY PROTEIN, EXPRESSED-RELATED"/>
    <property type="match status" value="1"/>
</dbReference>
<dbReference type="PANTHER" id="PTHR45763:SF8">
    <property type="entry name" value="ALPHA_BETA-HYDROLASES SUPERFAMILY PROTEIN"/>
    <property type="match status" value="1"/>
</dbReference>
<evidence type="ECO:0000313" key="1">
    <source>
        <dbReference type="EMBL" id="GAA0036118.1"/>
    </source>
</evidence>
<dbReference type="Proteomes" id="UP001498238">
    <property type="component" value="Unassembled WGS sequence"/>
</dbReference>
<dbReference type="RefSeq" id="WP_339392950.1">
    <property type="nucleotide sequence ID" value="NZ_BAAAAF010000007.1"/>
</dbReference>
<dbReference type="InterPro" id="IPR029058">
    <property type="entry name" value="AB_hydrolase_fold"/>
</dbReference>
<dbReference type="InterPro" id="IPR000073">
    <property type="entry name" value="AB_hydrolase_1"/>
</dbReference>
<organism evidence="1 2">
    <name type="scientific">Brevibacterium metallidurans</name>
    <dbReference type="NCBI Taxonomy" id="1482676"/>
    <lineage>
        <taxon>Bacteria</taxon>
        <taxon>Bacillati</taxon>
        <taxon>Actinomycetota</taxon>
        <taxon>Actinomycetes</taxon>
        <taxon>Micrococcales</taxon>
        <taxon>Brevibacteriaceae</taxon>
        <taxon>Brevibacterium</taxon>
    </lineage>
</organism>
<accession>A0ABN0SP08</accession>
<dbReference type="SUPFAM" id="SSF53474">
    <property type="entry name" value="alpha/beta-Hydrolases"/>
    <property type="match status" value="1"/>
</dbReference>
<sequence length="292" mass="30826">MMDDDIHRTDDGRVRMRSGRSAIVHTAGAAAETAPVAVMHYGTPHTGRHPAVIAQLAEELGVRLIAVTRPGFAGTDRHLGRSVADAAAEVVEVLEGLELRGEAAPREVVTVGYSGGGPHALAFASLLPDRVREVGVFGCPAPYDGSVEWFAGMAGNGGGLRPAAEGRVSREAHQSSAEFDPESFTAADLAALDGRWAGIGEDAQAAFALGSDMGEIDDDLAFVAPWGFDLDRITARVSLFQAEDDRIIPSHHAVRLKRLLPGAEARFLKGSGHVAILDALPEWMRAAVARLS</sequence>
<dbReference type="GO" id="GO:0016787">
    <property type="term" value="F:hydrolase activity"/>
    <property type="evidence" value="ECO:0007669"/>
    <property type="project" value="UniProtKB-KW"/>
</dbReference>
<keyword evidence="1" id="KW-0378">Hydrolase</keyword>